<feature type="transmembrane region" description="Helical" evidence="1">
    <location>
        <begin position="252"/>
        <end position="275"/>
    </location>
</feature>
<evidence type="ECO:0000313" key="3">
    <source>
        <dbReference type="Proteomes" id="UP000724874"/>
    </source>
</evidence>
<sequence>MASKRASMVVEDLETGDTNAEFERIKQNFRPSLIVTPAEGPANLSESQTALQELQTELQQFLRGHLTKVRDLQSFLSVNLASSESNGAAHESHGTVISPMMERRTLSVSNHVDGEPLGPDEGEAHTISTHANNHAGMELGPNHSLGPVDKAMALDTHAQALHTFLVAHAENIRNLQDALSGSATTAVTKPVIHAPPAPAYKTISAETVESNPSAEDLNRQFTMLVVISTFTAALIVSFISLVFNIVDTRHKTAFNVGMFFSFISLLIHLGDIVIAGRGAALASQQDKLKLHDSHFFNVYLTICEQLQFVALIVFTVSIAVMIFLIFSSVAFPIVLVFLSLIGIFIVFSSAYWEVSITLRNLKYLFKNIQSLKQSLEYLKIRGRMGTD</sequence>
<accession>A0A9P5NGF6</accession>
<dbReference type="OrthoDB" id="3062838at2759"/>
<comment type="caution">
    <text evidence="2">The sequence shown here is derived from an EMBL/GenBank/DDBJ whole genome shotgun (WGS) entry which is preliminary data.</text>
</comment>
<gene>
    <name evidence="2" type="ORF">CPB84DRAFT_1850592</name>
</gene>
<keyword evidence="1" id="KW-0472">Membrane</keyword>
<proteinExistence type="predicted"/>
<reference evidence="2" key="1">
    <citation type="submission" date="2020-11" db="EMBL/GenBank/DDBJ databases">
        <authorList>
            <consortium name="DOE Joint Genome Institute"/>
            <person name="Ahrendt S."/>
            <person name="Riley R."/>
            <person name="Andreopoulos W."/>
            <person name="LaButti K."/>
            <person name="Pangilinan J."/>
            <person name="Ruiz-duenas F.J."/>
            <person name="Barrasa J.M."/>
            <person name="Sanchez-Garcia M."/>
            <person name="Camarero S."/>
            <person name="Miyauchi S."/>
            <person name="Serrano A."/>
            <person name="Linde D."/>
            <person name="Babiker R."/>
            <person name="Drula E."/>
            <person name="Ayuso-Fernandez I."/>
            <person name="Pacheco R."/>
            <person name="Padilla G."/>
            <person name="Ferreira P."/>
            <person name="Barriuso J."/>
            <person name="Kellner H."/>
            <person name="Castanera R."/>
            <person name="Alfaro M."/>
            <person name="Ramirez L."/>
            <person name="Pisabarro A.G."/>
            <person name="Kuo A."/>
            <person name="Tritt A."/>
            <person name="Lipzen A."/>
            <person name="He G."/>
            <person name="Yan M."/>
            <person name="Ng V."/>
            <person name="Cullen D."/>
            <person name="Martin F."/>
            <person name="Rosso M.-N."/>
            <person name="Henrissat B."/>
            <person name="Hibbett D."/>
            <person name="Martinez A.T."/>
            <person name="Grigoriev I.V."/>
        </authorList>
    </citation>
    <scope>NUCLEOTIDE SEQUENCE</scope>
    <source>
        <strain evidence="2">AH 44721</strain>
    </source>
</reference>
<keyword evidence="3" id="KW-1185">Reference proteome</keyword>
<feature type="transmembrane region" description="Helical" evidence="1">
    <location>
        <begin position="221"/>
        <end position="246"/>
    </location>
</feature>
<protein>
    <submittedName>
        <fullName evidence="2">Uncharacterized protein</fullName>
    </submittedName>
</protein>
<dbReference type="Proteomes" id="UP000724874">
    <property type="component" value="Unassembled WGS sequence"/>
</dbReference>
<dbReference type="AlphaFoldDB" id="A0A9P5NGF6"/>
<name>A0A9P5NGF6_GYMJU</name>
<feature type="transmembrane region" description="Helical" evidence="1">
    <location>
        <begin position="331"/>
        <end position="352"/>
    </location>
</feature>
<evidence type="ECO:0000313" key="2">
    <source>
        <dbReference type="EMBL" id="KAF8884757.1"/>
    </source>
</evidence>
<dbReference type="EMBL" id="JADNYJ010000106">
    <property type="protein sequence ID" value="KAF8884757.1"/>
    <property type="molecule type" value="Genomic_DNA"/>
</dbReference>
<organism evidence="2 3">
    <name type="scientific">Gymnopilus junonius</name>
    <name type="common">Spectacular rustgill mushroom</name>
    <name type="synonym">Gymnopilus spectabilis subsp. junonius</name>
    <dbReference type="NCBI Taxonomy" id="109634"/>
    <lineage>
        <taxon>Eukaryota</taxon>
        <taxon>Fungi</taxon>
        <taxon>Dikarya</taxon>
        <taxon>Basidiomycota</taxon>
        <taxon>Agaricomycotina</taxon>
        <taxon>Agaricomycetes</taxon>
        <taxon>Agaricomycetidae</taxon>
        <taxon>Agaricales</taxon>
        <taxon>Agaricineae</taxon>
        <taxon>Hymenogastraceae</taxon>
        <taxon>Gymnopilus</taxon>
    </lineage>
</organism>
<evidence type="ECO:0000256" key="1">
    <source>
        <dbReference type="SAM" id="Phobius"/>
    </source>
</evidence>
<feature type="transmembrane region" description="Helical" evidence="1">
    <location>
        <begin position="296"/>
        <end position="325"/>
    </location>
</feature>
<keyword evidence="1" id="KW-1133">Transmembrane helix</keyword>
<keyword evidence="1" id="KW-0812">Transmembrane</keyword>